<organism evidence="2 3">
    <name type="scientific">Actinopolymorpha pittospori</name>
    <dbReference type="NCBI Taxonomy" id="648752"/>
    <lineage>
        <taxon>Bacteria</taxon>
        <taxon>Bacillati</taxon>
        <taxon>Actinomycetota</taxon>
        <taxon>Actinomycetes</taxon>
        <taxon>Propionibacteriales</taxon>
        <taxon>Actinopolymorphaceae</taxon>
        <taxon>Actinopolymorpha</taxon>
    </lineage>
</organism>
<evidence type="ECO:0000313" key="3">
    <source>
        <dbReference type="Proteomes" id="UP000638648"/>
    </source>
</evidence>
<proteinExistence type="predicted"/>
<dbReference type="AlphaFoldDB" id="A0A927MV80"/>
<dbReference type="RefSeq" id="WP_192751026.1">
    <property type="nucleotide sequence ID" value="NZ_BAABJL010000151.1"/>
</dbReference>
<comment type="caution">
    <text evidence="2">The sequence shown here is derived from an EMBL/GenBank/DDBJ whole genome shotgun (WGS) entry which is preliminary data.</text>
</comment>
<accession>A0A927MV80</accession>
<evidence type="ECO:0000313" key="2">
    <source>
        <dbReference type="EMBL" id="MBE1607016.1"/>
    </source>
</evidence>
<protein>
    <submittedName>
        <fullName evidence="2">Uncharacterized protein</fullName>
    </submittedName>
</protein>
<feature type="compositionally biased region" description="Basic and acidic residues" evidence="1">
    <location>
        <begin position="35"/>
        <end position="60"/>
    </location>
</feature>
<evidence type="ECO:0000256" key="1">
    <source>
        <dbReference type="SAM" id="MobiDB-lite"/>
    </source>
</evidence>
<gene>
    <name evidence="2" type="ORF">HEB94_003864</name>
</gene>
<sequence>MSVLADGVSPGESQGRLAQLKSQTSQQLARPALDGSKDHSRDGDKKKDDEGRDGKKVKEVGCDPDELIAALVRANADKGAKLELEAKCTYTLTAFQDDNGLPVIVQPVSIEGNGATSLHRQRRG</sequence>
<dbReference type="Proteomes" id="UP000638648">
    <property type="component" value="Unassembled WGS sequence"/>
</dbReference>
<name>A0A927MV80_9ACTN</name>
<feature type="region of interest" description="Disordered" evidence="1">
    <location>
        <begin position="1"/>
        <end position="60"/>
    </location>
</feature>
<keyword evidence="3" id="KW-1185">Reference proteome</keyword>
<dbReference type="EMBL" id="JADBEM010000001">
    <property type="protein sequence ID" value="MBE1607016.1"/>
    <property type="molecule type" value="Genomic_DNA"/>
</dbReference>
<reference evidence="2" key="1">
    <citation type="submission" date="2020-10" db="EMBL/GenBank/DDBJ databases">
        <title>Sequencing the genomes of 1000 actinobacteria strains.</title>
        <authorList>
            <person name="Klenk H.-P."/>
        </authorList>
    </citation>
    <scope>NUCLEOTIDE SEQUENCE</scope>
    <source>
        <strain evidence="2">DSM 45354</strain>
    </source>
</reference>